<reference evidence="2 3" key="1">
    <citation type="submission" date="2021-05" db="EMBL/GenBank/DDBJ databases">
        <title>Comparative genomic studies on the polysaccharide-degrading batcterial strains of the Flammeovirga genus.</title>
        <authorList>
            <person name="Zewei F."/>
            <person name="Zheng Z."/>
            <person name="Yu L."/>
            <person name="Ruyue G."/>
            <person name="Yanhong M."/>
            <person name="Yuanyuan C."/>
            <person name="Jingyan G."/>
            <person name="Wenjun H."/>
        </authorList>
    </citation>
    <scope>NUCLEOTIDE SEQUENCE [LARGE SCALE GENOMIC DNA]</scope>
    <source>
        <strain evidence="2 3">NBRC:100898</strain>
    </source>
</reference>
<evidence type="ECO:0000256" key="1">
    <source>
        <dbReference type="SAM" id="Phobius"/>
    </source>
</evidence>
<proteinExistence type="predicted"/>
<feature type="transmembrane region" description="Helical" evidence="1">
    <location>
        <begin position="12"/>
        <end position="30"/>
    </location>
</feature>
<feature type="transmembrane region" description="Helical" evidence="1">
    <location>
        <begin position="37"/>
        <end position="59"/>
    </location>
</feature>
<keyword evidence="1" id="KW-1133">Transmembrane helix</keyword>
<organism evidence="2 3">
    <name type="scientific">Flammeovirga yaeyamensis</name>
    <dbReference type="NCBI Taxonomy" id="367791"/>
    <lineage>
        <taxon>Bacteria</taxon>
        <taxon>Pseudomonadati</taxon>
        <taxon>Bacteroidota</taxon>
        <taxon>Cytophagia</taxon>
        <taxon>Cytophagales</taxon>
        <taxon>Flammeovirgaceae</taxon>
        <taxon>Flammeovirga</taxon>
    </lineage>
</organism>
<keyword evidence="1" id="KW-0812">Transmembrane</keyword>
<dbReference type="Proteomes" id="UP000678679">
    <property type="component" value="Chromosome 1"/>
</dbReference>
<sequence length="202" mass="23265">MSVISFSGLTPIIMVIMLGLIMSFILAIVLRKRSKLVFIPIVIFISISIYFGFSIASIIHSFNEPLSEKHLKQLYENSTSPEELVKVGQIYTLTGRLTFRNYMGKMNFAELSETSNRRDSISILYDYINFETDIKDRSSKGNVIYLNSDDFKKVSDFEYDELIKNEQVVEMILKSEKLSDNEWLCLKVIDLEIKKGRTSISD</sequence>
<evidence type="ECO:0000313" key="3">
    <source>
        <dbReference type="Proteomes" id="UP000678679"/>
    </source>
</evidence>
<gene>
    <name evidence="2" type="ORF">KMW28_10170</name>
</gene>
<dbReference type="AlphaFoldDB" id="A0AAX1N1P4"/>
<protein>
    <submittedName>
        <fullName evidence="2">Uncharacterized protein</fullName>
    </submittedName>
</protein>
<dbReference type="KEGG" id="fya:KMW28_10170"/>
<evidence type="ECO:0000313" key="2">
    <source>
        <dbReference type="EMBL" id="QWG00020.1"/>
    </source>
</evidence>
<dbReference type="EMBL" id="CP076132">
    <property type="protein sequence ID" value="QWG00020.1"/>
    <property type="molecule type" value="Genomic_DNA"/>
</dbReference>
<name>A0AAX1N1P4_9BACT</name>
<dbReference type="RefSeq" id="WP_169663507.1">
    <property type="nucleotide sequence ID" value="NZ_CP076132.1"/>
</dbReference>
<accession>A0AAX1N1P4</accession>
<keyword evidence="1" id="KW-0472">Membrane</keyword>
<keyword evidence="3" id="KW-1185">Reference proteome</keyword>